<feature type="transmembrane region" description="Helical" evidence="14">
    <location>
        <begin position="7"/>
        <end position="26"/>
    </location>
</feature>
<keyword evidence="5" id="KW-0808">Transferase</keyword>
<dbReference type="InterPro" id="IPR025201">
    <property type="entry name" value="KdpD_TM"/>
</dbReference>
<proteinExistence type="predicted"/>
<dbReference type="PANTHER" id="PTHR45569">
    <property type="entry name" value="SENSOR PROTEIN KDPD"/>
    <property type="match status" value="1"/>
</dbReference>
<feature type="domain" description="Histidine kinase" evidence="15">
    <location>
        <begin position="154"/>
        <end position="364"/>
    </location>
</feature>
<evidence type="ECO:0000256" key="3">
    <source>
        <dbReference type="ARBA" id="ARBA00012438"/>
    </source>
</evidence>
<dbReference type="GO" id="GO:0005524">
    <property type="term" value="F:ATP binding"/>
    <property type="evidence" value="ECO:0007669"/>
    <property type="project" value="UniProtKB-KW"/>
</dbReference>
<dbReference type="CDD" id="cd00082">
    <property type="entry name" value="HisKA"/>
    <property type="match status" value="1"/>
</dbReference>
<sequence length="371" mass="40164">MTLRTAGVWLMWLGLYGLTTLLLYSISALPDIRVSHGVLGYLVLIIAASRHGGRALSLAMVALGYLSVDWLFVPPRFSFGHAREMDWIVLIAFLATGWLVSELFAKQRESTRIAEERTAEVERLSRERLALEREASMAQVLGEANRLKNALLNSIAHDLRSPVSTLSLLADPASGFTSQLALQRIGEEAGRLGEFIGMLQRFANEGGAVLAADAYAVDRLVQTAVRSSEAMLVGRTVRLPGGEAGATVTCDFTLSLQVIGNLLQNAARYSPTTEAIDLFVQASADVVDVVVADRGPGLSTEELQRLFTPMRRRQRDGHGVLADSRMGMGLTIARTFARAQGGEVLHRPRDGGGSEFVLRLPRTLPGAAVSI</sequence>
<keyword evidence="11" id="KW-0902">Two-component regulatory system</keyword>
<dbReference type="Gene3D" id="3.30.565.10">
    <property type="entry name" value="Histidine kinase-like ATPase, C-terminal domain"/>
    <property type="match status" value="1"/>
</dbReference>
<comment type="catalytic activity">
    <reaction evidence="1">
        <text>ATP + protein L-histidine = ADP + protein N-phospho-L-histidine.</text>
        <dbReference type="EC" id="2.7.13.3"/>
    </reaction>
</comment>
<reference evidence="16 17" key="1">
    <citation type="journal article" date="2014" name="Proc. Natl. Acad. Sci. U.S.A.">
        <title>Functional type 2 photosynthetic reaction centers found in the rare bacterial phylum Gemmatimonadetes.</title>
        <authorList>
            <person name="Zeng Y."/>
            <person name="Feng F."/>
            <person name="Medova H."/>
            <person name="Dean J."/>
            <person name="Koblizek M."/>
        </authorList>
    </citation>
    <scope>NUCLEOTIDE SEQUENCE [LARGE SCALE GENOMIC DNA]</scope>
    <source>
        <strain evidence="16 17">AP64</strain>
    </source>
</reference>
<keyword evidence="12 14" id="KW-0472">Membrane</keyword>
<evidence type="ECO:0000256" key="6">
    <source>
        <dbReference type="ARBA" id="ARBA00022692"/>
    </source>
</evidence>
<dbReference type="PROSITE" id="PS50109">
    <property type="entry name" value="HIS_KIN"/>
    <property type="match status" value="1"/>
</dbReference>
<evidence type="ECO:0000256" key="7">
    <source>
        <dbReference type="ARBA" id="ARBA00022741"/>
    </source>
</evidence>
<evidence type="ECO:0000256" key="14">
    <source>
        <dbReference type="SAM" id="Phobius"/>
    </source>
</evidence>
<evidence type="ECO:0000256" key="2">
    <source>
        <dbReference type="ARBA" id="ARBA00004141"/>
    </source>
</evidence>
<dbReference type="Pfam" id="PF13493">
    <property type="entry name" value="DUF4118"/>
    <property type="match status" value="1"/>
</dbReference>
<evidence type="ECO:0000256" key="8">
    <source>
        <dbReference type="ARBA" id="ARBA00022777"/>
    </source>
</evidence>
<feature type="transmembrane region" description="Helical" evidence="14">
    <location>
        <begin position="32"/>
        <end position="48"/>
    </location>
</feature>
<evidence type="ECO:0000256" key="11">
    <source>
        <dbReference type="ARBA" id="ARBA00023012"/>
    </source>
</evidence>
<keyword evidence="10 14" id="KW-1133">Transmembrane helix</keyword>
<dbReference type="EC" id="2.7.13.3" evidence="3"/>
<keyword evidence="17" id="KW-1185">Reference proteome</keyword>
<dbReference type="SMART" id="SM00387">
    <property type="entry name" value="HATPase_c"/>
    <property type="match status" value="1"/>
</dbReference>
<protein>
    <recommendedName>
        <fullName evidence="3">histidine kinase</fullName>
        <ecNumber evidence="3">2.7.13.3</ecNumber>
    </recommendedName>
</protein>
<dbReference type="GO" id="GO:0000155">
    <property type="term" value="F:phosphorelay sensor kinase activity"/>
    <property type="evidence" value="ECO:0007669"/>
    <property type="project" value="InterPro"/>
</dbReference>
<dbReference type="InterPro" id="IPR052023">
    <property type="entry name" value="Histidine_kinase_KdpD"/>
</dbReference>
<keyword evidence="8" id="KW-0418">Kinase</keyword>
<dbReference type="Pfam" id="PF02518">
    <property type="entry name" value="HATPase_c"/>
    <property type="match status" value="1"/>
</dbReference>
<dbReference type="InterPro" id="IPR004358">
    <property type="entry name" value="Sig_transdc_His_kin-like_C"/>
</dbReference>
<keyword evidence="13" id="KW-0175">Coiled coil</keyword>
<dbReference type="eggNOG" id="COG2205">
    <property type="taxonomic scope" value="Bacteria"/>
</dbReference>
<dbReference type="Gene3D" id="1.20.120.620">
    <property type="entry name" value="Backbone structure of the membrane domain of e. Coli histidine kinase receptor kdpd"/>
    <property type="match status" value="1"/>
</dbReference>
<dbReference type="InterPro" id="IPR005467">
    <property type="entry name" value="His_kinase_dom"/>
</dbReference>
<evidence type="ECO:0000313" key="17">
    <source>
        <dbReference type="Proteomes" id="UP000076404"/>
    </source>
</evidence>
<dbReference type="STRING" id="1379270.GEMMAAP_15960"/>
<dbReference type="InterPro" id="IPR003594">
    <property type="entry name" value="HATPase_dom"/>
</dbReference>
<evidence type="ECO:0000256" key="4">
    <source>
        <dbReference type="ARBA" id="ARBA00022553"/>
    </source>
</evidence>
<evidence type="ECO:0000256" key="9">
    <source>
        <dbReference type="ARBA" id="ARBA00022840"/>
    </source>
</evidence>
<dbReference type="InterPro" id="IPR036097">
    <property type="entry name" value="HisK_dim/P_sf"/>
</dbReference>
<keyword evidence="7" id="KW-0547">Nucleotide-binding</keyword>
<dbReference type="GO" id="GO:0005886">
    <property type="term" value="C:plasma membrane"/>
    <property type="evidence" value="ECO:0007669"/>
    <property type="project" value="TreeGrafter"/>
</dbReference>
<dbReference type="SUPFAM" id="SSF47384">
    <property type="entry name" value="Homodimeric domain of signal transducing histidine kinase"/>
    <property type="match status" value="1"/>
</dbReference>
<evidence type="ECO:0000313" key="16">
    <source>
        <dbReference type="EMBL" id="AMW05884.1"/>
    </source>
</evidence>
<feature type="coiled-coil region" evidence="13">
    <location>
        <begin position="114"/>
        <end position="141"/>
    </location>
</feature>
<accession>A0A143BN79</accession>
<gene>
    <name evidence="16" type="ORF">GEMMAAP_15960</name>
</gene>
<evidence type="ECO:0000259" key="15">
    <source>
        <dbReference type="PROSITE" id="PS50109"/>
    </source>
</evidence>
<dbReference type="InterPro" id="IPR038318">
    <property type="entry name" value="KdpD_sf"/>
</dbReference>
<evidence type="ECO:0000256" key="12">
    <source>
        <dbReference type="ARBA" id="ARBA00023136"/>
    </source>
</evidence>
<dbReference type="RefSeq" id="WP_026848396.1">
    <property type="nucleotide sequence ID" value="NZ_CP011454.1"/>
</dbReference>
<dbReference type="PANTHER" id="PTHR45569:SF1">
    <property type="entry name" value="SENSOR PROTEIN KDPD"/>
    <property type="match status" value="1"/>
</dbReference>
<reference evidence="16 17" key="2">
    <citation type="journal article" date="2016" name="Environ. Microbiol. Rep.">
        <title>Metagenomic evidence for the presence of phototrophic Gemmatimonadetes bacteria in diverse environments.</title>
        <authorList>
            <person name="Zeng Y."/>
            <person name="Baumbach J."/>
            <person name="Barbosa E.G."/>
            <person name="Azevedo V."/>
            <person name="Zhang C."/>
            <person name="Koblizek M."/>
        </authorList>
    </citation>
    <scope>NUCLEOTIDE SEQUENCE [LARGE SCALE GENOMIC DNA]</scope>
    <source>
        <strain evidence="16 17">AP64</strain>
    </source>
</reference>
<keyword evidence="9" id="KW-0067">ATP-binding</keyword>
<keyword evidence="4" id="KW-0597">Phosphoprotein</keyword>
<organism evidence="16 17">
    <name type="scientific">Gemmatimonas phototrophica</name>
    <dbReference type="NCBI Taxonomy" id="1379270"/>
    <lineage>
        <taxon>Bacteria</taxon>
        <taxon>Pseudomonadati</taxon>
        <taxon>Gemmatimonadota</taxon>
        <taxon>Gemmatimonadia</taxon>
        <taxon>Gemmatimonadales</taxon>
        <taxon>Gemmatimonadaceae</taxon>
        <taxon>Gemmatimonas</taxon>
    </lineage>
</organism>
<dbReference type="SUPFAM" id="SSF55874">
    <property type="entry name" value="ATPase domain of HSP90 chaperone/DNA topoisomerase II/histidine kinase"/>
    <property type="match status" value="1"/>
</dbReference>
<comment type="subcellular location">
    <subcellularLocation>
        <location evidence="2">Membrane</location>
        <topology evidence="2">Multi-pass membrane protein</topology>
    </subcellularLocation>
</comment>
<keyword evidence="6 14" id="KW-0812">Transmembrane</keyword>
<dbReference type="InterPro" id="IPR036890">
    <property type="entry name" value="HATPase_C_sf"/>
</dbReference>
<dbReference type="AlphaFoldDB" id="A0A143BN79"/>
<evidence type="ECO:0000256" key="1">
    <source>
        <dbReference type="ARBA" id="ARBA00000085"/>
    </source>
</evidence>
<feature type="transmembrane region" description="Helical" evidence="14">
    <location>
        <begin position="85"/>
        <end position="105"/>
    </location>
</feature>
<dbReference type="EMBL" id="CP011454">
    <property type="protein sequence ID" value="AMW05884.1"/>
    <property type="molecule type" value="Genomic_DNA"/>
</dbReference>
<dbReference type="InterPro" id="IPR003661">
    <property type="entry name" value="HisK_dim/P_dom"/>
</dbReference>
<dbReference type="Proteomes" id="UP000076404">
    <property type="component" value="Chromosome"/>
</dbReference>
<evidence type="ECO:0000256" key="13">
    <source>
        <dbReference type="SAM" id="Coils"/>
    </source>
</evidence>
<dbReference type="KEGG" id="gph:GEMMAAP_15960"/>
<evidence type="ECO:0000256" key="10">
    <source>
        <dbReference type="ARBA" id="ARBA00022989"/>
    </source>
</evidence>
<name>A0A143BN79_9BACT</name>
<feature type="transmembrane region" description="Helical" evidence="14">
    <location>
        <begin position="55"/>
        <end position="73"/>
    </location>
</feature>
<evidence type="ECO:0000256" key="5">
    <source>
        <dbReference type="ARBA" id="ARBA00022679"/>
    </source>
</evidence>
<dbReference type="Gene3D" id="1.10.287.130">
    <property type="match status" value="1"/>
</dbReference>
<dbReference type="PRINTS" id="PR00344">
    <property type="entry name" value="BCTRLSENSOR"/>
</dbReference>
<dbReference type="OrthoDB" id="9806130at2"/>